<reference evidence="2 3" key="1">
    <citation type="journal article" date="2019" name="Sci. Rep.">
        <title>A high-quality genome of Eragrostis curvula grass provides insights into Poaceae evolution and supports new strategies to enhance forage quality.</title>
        <authorList>
            <person name="Carballo J."/>
            <person name="Santos B.A.C.M."/>
            <person name="Zappacosta D."/>
            <person name="Garbus I."/>
            <person name="Selva J.P."/>
            <person name="Gallo C.A."/>
            <person name="Diaz A."/>
            <person name="Albertini E."/>
            <person name="Caccamo M."/>
            <person name="Echenique V."/>
        </authorList>
    </citation>
    <scope>NUCLEOTIDE SEQUENCE [LARGE SCALE GENOMIC DNA]</scope>
    <source>
        <strain evidence="3">cv. Victoria</strain>
        <tissue evidence="2">Leaf</tissue>
    </source>
</reference>
<dbReference type="AlphaFoldDB" id="A0A5J9TJH5"/>
<accession>A0A5J9TJH5</accession>
<dbReference type="Gramene" id="TVU11445">
    <property type="protein sequence ID" value="TVU11445"/>
    <property type="gene ID" value="EJB05_45031"/>
</dbReference>
<evidence type="ECO:0000313" key="2">
    <source>
        <dbReference type="EMBL" id="TVU11445.1"/>
    </source>
</evidence>
<protein>
    <submittedName>
        <fullName evidence="2">Uncharacterized protein</fullName>
    </submittedName>
</protein>
<evidence type="ECO:0000313" key="3">
    <source>
        <dbReference type="Proteomes" id="UP000324897"/>
    </source>
</evidence>
<feature type="region of interest" description="Disordered" evidence="1">
    <location>
        <begin position="112"/>
        <end position="132"/>
    </location>
</feature>
<gene>
    <name evidence="2" type="ORF">EJB05_45031</name>
</gene>
<dbReference type="Proteomes" id="UP000324897">
    <property type="component" value="Chromosome 3"/>
</dbReference>
<dbReference type="EMBL" id="RWGY01000039">
    <property type="protein sequence ID" value="TVU11445.1"/>
    <property type="molecule type" value="Genomic_DNA"/>
</dbReference>
<sequence length="187" mass="20303">MPDKNHRNPIARHLSLILFSHRRHISFDSSLFLLSPLLRFELLCNTAPCPSPSSLRICGELLLGSASRRAEPRRGGGRIRDAAAVRVRCTAAVRVRGAAACGSEARRPCGSDARWRSTRRGGRAAPMRGGGLRGARRACSRCGGVLIRGSRPNGFKLKALRRQLRHGYGIEIRKVSAVGSSHVSGFS</sequence>
<comment type="caution">
    <text evidence="2">The sequence shown here is derived from an EMBL/GenBank/DDBJ whole genome shotgun (WGS) entry which is preliminary data.</text>
</comment>
<organism evidence="2 3">
    <name type="scientific">Eragrostis curvula</name>
    <name type="common">weeping love grass</name>
    <dbReference type="NCBI Taxonomy" id="38414"/>
    <lineage>
        <taxon>Eukaryota</taxon>
        <taxon>Viridiplantae</taxon>
        <taxon>Streptophyta</taxon>
        <taxon>Embryophyta</taxon>
        <taxon>Tracheophyta</taxon>
        <taxon>Spermatophyta</taxon>
        <taxon>Magnoliopsida</taxon>
        <taxon>Liliopsida</taxon>
        <taxon>Poales</taxon>
        <taxon>Poaceae</taxon>
        <taxon>PACMAD clade</taxon>
        <taxon>Chloridoideae</taxon>
        <taxon>Eragrostideae</taxon>
        <taxon>Eragrostidinae</taxon>
        <taxon>Eragrostis</taxon>
    </lineage>
</organism>
<evidence type="ECO:0000256" key="1">
    <source>
        <dbReference type="SAM" id="MobiDB-lite"/>
    </source>
</evidence>
<proteinExistence type="predicted"/>
<keyword evidence="3" id="KW-1185">Reference proteome</keyword>
<name>A0A5J9TJH5_9POAL</name>